<dbReference type="AlphaFoldDB" id="A0A0V1LHC9"/>
<proteinExistence type="predicted"/>
<sequence>MTDYHRKRQNRKTGEIILEKRAKLISALPIKSYTCVENYQECFESICCSIMVNGHANQIAHVPELFQNNTQAKIDELMDYRNLTALKGRAGKFNQFLIGQLSTSSCDQRWSADD</sequence>
<gene>
    <name evidence="1" type="ORF">T02_9916</name>
</gene>
<organism evidence="1 2">
    <name type="scientific">Trichinella nativa</name>
    <dbReference type="NCBI Taxonomy" id="6335"/>
    <lineage>
        <taxon>Eukaryota</taxon>
        <taxon>Metazoa</taxon>
        <taxon>Ecdysozoa</taxon>
        <taxon>Nematoda</taxon>
        <taxon>Enoplea</taxon>
        <taxon>Dorylaimia</taxon>
        <taxon>Trichinellida</taxon>
        <taxon>Trichinellidae</taxon>
        <taxon>Trichinella</taxon>
    </lineage>
</organism>
<dbReference type="Proteomes" id="UP000054721">
    <property type="component" value="Unassembled WGS sequence"/>
</dbReference>
<dbReference type="OrthoDB" id="10439204at2759"/>
<evidence type="ECO:0000313" key="2">
    <source>
        <dbReference type="Proteomes" id="UP000054721"/>
    </source>
</evidence>
<reference evidence="1 2" key="1">
    <citation type="submission" date="2015-05" db="EMBL/GenBank/DDBJ databases">
        <title>Evolution of Trichinella species and genotypes.</title>
        <authorList>
            <person name="Korhonen P.K."/>
            <person name="Edoardo P."/>
            <person name="Giuseppe L.R."/>
            <person name="Gasser R.B."/>
        </authorList>
    </citation>
    <scope>NUCLEOTIDE SEQUENCE [LARGE SCALE GENOMIC DNA]</scope>
    <source>
        <strain evidence="1">ISS10</strain>
    </source>
</reference>
<protein>
    <submittedName>
        <fullName evidence="1">Uncharacterized protein</fullName>
    </submittedName>
</protein>
<comment type="caution">
    <text evidence="1">The sequence shown here is derived from an EMBL/GenBank/DDBJ whole genome shotgun (WGS) entry which is preliminary data.</text>
</comment>
<name>A0A0V1LHC9_9BILA</name>
<accession>A0A0V1LHC9</accession>
<dbReference type="EMBL" id="JYDW01000050">
    <property type="protein sequence ID" value="KRZ58886.1"/>
    <property type="molecule type" value="Genomic_DNA"/>
</dbReference>
<keyword evidence="2" id="KW-1185">Reference proteome</keyword>
<evidence type="ECO:0000313" key="1">
    <source>
        <dbReference type="EMBL" id="KRZ58886.1"/>
    </source>
</evidence>